<dbReference type="InterPro" id="IPR009057">
    <property type="entry name" value="Homeodomain-like_sf"/>
</dbReference>
<dbReference type="EMBL" id="QJKC01000009">
    <property type="protein sequence ID" value="PXX46225.1"/>
    <property type="molecule type" value="Genomic_DNA"/>
</dbReference>
<dbReference type="SUPFAM" id="SSF53041">
    <property type="entry name" value="Resolvase-like"/>
    <property type="match status" value="1"/>
</dbReference>
<dbReference type="Pfam" id="PF00239">
    <property type="entry name" value="Resolvase"/>
    <property type="match status" value="1"/>
</dbReference>
<dbReference type="Gene3D" id="3.40.50.1390">
    <property type="entry name" value="Resolvase, N-terminal catalytic domain"/>
    <property type="match status" value="1"/>
</dbReference>
<sequence length="230" mass="25412">MLEYIREGDSLHVYDVSRLGRDAIDVQTVVRALLDKNVVVEIRGIGTISRGAGELVLAVLAQVADMERLRIIERCESGRELAKSRLAETGKTHRGKTSLGRPKVSDEEKAPAIKLRESGMSFSQIAKELGISKATALRYCAGIEAKGFKPGLHGEMAIITRKYRKMGLTVAELFEAIPFEGFSIKMVSNTIGFDLNKIDEHESSVRPETDEIRSQLSRELEEHGNSEAAE</sequence>
<dbReference type="SUPFAM" id="SSF46689">
    <property type="entry name" value="Homeodomain-like"/>
    <property type="match status" value="1"/>
</dbReference>
<gene>
    <name evidence="4" type="ORF">DFR38_10966</name>
</gene>
<dbReference type="InterPro" id="IPR036162">
    <property type="entry name" value="Resolvase-like_N_sf"/>
</dbReference>
<name>A0A318JZ51_9NEIS</name>
<dbReference type="GO" id="GO:0000150">
    <property type="term" value="F:DNA strand exchange activity"/>
    <property type="evidence" value="ECO:0007669"/>
    <property type="project" value="InterPro"/>
</dbReference>
<comment type="similarity">
    <text evidence="1">Belongs to the site-specific recombinase resolvase family.</text>
</comment>
<evidence type="ECO:0000259" key="3">
    <source>
        <dbReference type="PROSITE" id="PS51736"/>
    </source>
</evidence>
<accession>A0A318JZ51</accession>
<protein>
    <submittedName>
        <fullName evidence="4">Helix-turn-helix resolvase-like protein</fullName>
    </submittedName>
</protein>
<dbReference type="Gene3D" id="1.10.10.60">
    <property type="entry name" value="Homeodomain-like"/>
    <property type="match status" value="1"/>
</dbReference>
<dbReference type="Pfam" id="PF02796">
    <property type="entry name" value="HTH_7"/>
    <property type="match status" value="1"/>
</dbReference>
<proteinExistence type="inferred from homology"/>
<keyword evidence="5" id="KW-1185">Reference proteome</keyword>
<comment type="caution">
    <text evidence="4">The sequence shown here is derived from an EMBL/GenBank/DDBJ whole genome shotgun (WGS) entry which is preliminary data.</text>
</comment>
<evidence type="ECO:0000313" key="5">
    <source>
        <dbReference type="Proteomes" id="UP000248395"/>
    </source>
</evidence>
<dbReference type="InterPro" id="IPR006119">
    <property type="entry name" value="Resolv_N"/>
</dbReference>
<reference evidence="4 5" key="1">
    <citation type="submission" date="2018-05" db="EMBL/GenBank/DDBJ databases">
        <title>Genomic Encyclopedia of Type Strains, Phase IV (KMG-IV): sequencing the most valuable type-strain genomes for metagenomic binning, comparative biology and taxonomic classification.</title>
        <authorList>
            <person name="Goeker M."/>
        </authorList>
    </citation>
    <scope>NUCLEOTIDE SEQUENCE [LARGE SCALE GENOMIC DNA]</scope>
    <source>
        <strain evidence="4 5">DSM 25134</strain>
    </source>
</reference>
<feature type="region of interest" description="Disordered" evidence="2">
    <location>
        <begin position="202"/>
        <end position="230"/>
    </location>
</feature>
<feature type="domain" description="Resolvase/invertase-type recombinase catalytic" evidence="3">
    <location>
        <begin position="1"/>
        <end position="86"/>
    </location>
</feature>
<dbReference type="InterPro" id="IPR006120">
    <property type="entry name" value="Resolvase_HTH_dom"/>
</dbReference>
<dbReference type="Proteomes" id="UP000248395">
    <property type="component" value="Unassembled WGS sequence"/>
</dbReference>
<evidence type="ECO:0000313" key="4">
    <source>
        <dbReference type="EMBL" id="PXX46225.1"/>
    </source>
</evidence>
<organism evidence="4 5">
    <name type="scientific">Aquitalea magnusonii</name>
    <dbReference type="NCBI Taxonomy" id="332411"/>
    <lineage>
        <taxon>Bacteria</taxon>
        <taxon>Pseudomonadati</taxon>
        <taxon>Pseudomonadota</taxon>
        <taxon>Betaproteobacteria</taxon>
        <taxon>Neisseriales</taxon>
        <taxon>Chromobacteriaceae</taxon>
        <taxon>Aquitalea</taxon>
    </lineage>
</organism>
<dbReference type="PROSITE" id="PS51736">
    <property type="entry name" value="RECOMBINASES_3"/>
    <property type="match status" value="1"/>
</dbReference>
<feature type="region of interest" description="Disordered" evidence="2">
    <location>
        <begin position="83"/>
        <end position="109"/>
    </location>
</feature>
<evidence type="ECO:0000256" key="2">
    <source>
        <dbReference type="SAM" id="MobiDB-lite"/>
    </source>
</evidence>
<evidence type="ECO:0000256" key="1">
    <source>
        <dbReference type="ARBA" id="ARBA00009913"/>
    </source>
</evidence>
<dbReference type="AlphaFoldDB" id="A0A318JZ51"/>
<dbReference type="GO" id="GO:0003677">
    <property type="term" value="F:DNA binding"/>
    <property type="evidence" value="ECO:0007669"/>
    <property type="project" value="InterPro"/>
</dbReference>